<accession>A0A918U9F3</accession>
<sequence length="595" mass="62504">MSAVGDGRPAAGDLVRVEGLRVSFPGQPRPAVDGVSLSVAPGECVALVGESGSGKSVTARALIGLAGARARVSARELTVAGADATGFGERQWRSVRGRHIAMVFQDALVALDPLRTVGAEIAEAARLHGAVGPEGTEAHVVDLLTRAGVPEPEARRAQYPHQLSGGLRQRALIASALAADPPLLVADEPTTALDAIVQAQILRLLGRLTESGRGLLLISHDLAAVAQLADRILVMRQGAVVESGPAERLLTNPLHPYTRMLLDAVPGTGGHGRPVPAPKAQSTVPAPARQARPVRAVPRGTARTGPGHDRVERTVLEGRDLTKSYGPEGRRALDGVSFTLRAGEALGVVGESGSGKTTLARVALGLVRPDAGEVLLHGRPWSAPAERDRRPHRAAVQFVQQDPYASADPRFTVARVLGEALPGLRRSARAERGAELLRQVGLPADLLSRRPHQLSGGQRQRVAIARALAPGPEVLVCDEPVSALDASVQAQVLRLLDRLRRETGVALLFITHDLAVVREVTERVLIMRHGSVVEEGGTDTILTTPGHPYTRELVASVLRLPVRAPARDGAGQGAGEPPLSGPVPQPITPLRGNDV</sequence>
<name>A0A918U9F3_9ACTN</name>
<evidence type="ECO:0000256" key="5">
    <source>
        <dbReference type="SAM" id="MobiDB-lite"/>
    </source>
</evidence>
<dbReference type="RefSeq" id="WP_190194950.1">
    <property type="nucleotide sequence ID" value="NZ_BMVU01000090.1"/>
</dbReference>
<dbReference type="GO" id="GO:0016887">
    <property type="term" value="F:ATP hydrolysis activity"/>
    <property type="evidence" value="ECO:0007669"/>
    <property type="project" value="InterPro"/>
</dbReference>
<dbReference type="NCBIfam" id="NF008453">
    <property type="entry name" value="PRK11308.1"/>
    <property type="match status" value="2"/>
</dbReference>
<dbReference type="InterPro" id="IPR050319">
    <property type="entry name" value="ABC_transp_ATP-bind"/>
</dbReference>
<evidence type="ECO:0000256" key="4">
    <source>
        <dbReference type="ARBA" id="ARBA00022840"/>
    </source>
</evidence>
<dbReference type="Pfam" id="PF00005">
    <property type="entry name" value="ABC_tran"/>
    <property type="match status" value="2"/>
</dbReference>
<evidence type="ECO:0000256" key="1">
    <source>
        <dbReference type="ARBA" id="ARBA00005417"/>
    </source>
</evidence>
<dbReference type="InterPro" id="IPR003439">
    <property type="entry name" value="ABC_transporter-like_ATP-bd"/>
</dbReference>
<feature type="region of interest" description="Disordered" evidence="5">
    <location>
        <begin position="566"/>
        <end position="595"/>
    </location>
</feature>
<dbReference type="Proteomes" id="UP000619244">
    <property type="component" value="Unassembled WGS sequence"/>
</dbReference>
<dbReference type="InterPro" id="IPR027417">
    <property type="entry name" value="P-loop_NTPase"/>
</dbReference>
<dbReference type="NCBIfam" id="NF007739">
    <property type="entry name" value="PRK10419.1"/>
    <property type="match status" value="2"/>
</dbReference>
<evidence type="ECO:0000259" key="6">
    <source>
        <dbReference type="PROSITE" id="PS50893"/>
    </source>
</evidence>
<dbReference type="PANTHER" id="PTHR43776">
    <property type="entry name" value="TRANSPORT ATP-BINDING PROTEIN"/>
    <property type="match status" value="1"/>
</dbReference>
<dbReference type="SMART" id="SM00382">
    <property type="entry name" value="AAA"/>
    <property type="match status" value="2"/>
</dbReference>
<feature type="domain" description="ABC transporter" evidence="6">
    <location>
        <begin position="15"/>
        <end position="262"/>
    </location>
</feature>
<dbReference type="GO" id="GO:0015833">
    <property type="term" value="P:peptide transport"/>
    <property type="evidence" value="ECO:0007669"/>
    <property type="project" value="InterPro"/>
</dbReference>
<organism evidence="7 8">
    <name type="scientific">Streptomyces minutiscleroticus</name>
    <dbReference type="NCBI Taxonomy" id="68238"/>
    <lineage>
        <taxon>Bacteria</taxon>
        <taxon>Bacillati</taxon>
        <taxon>Actinomycetota</taxon>
        <taxon>Actinomycetes</taxon>
        <taxon>Kitasatosporales</taxon>
        <taxon>Streptomycetaceae</taxon>
        <taxon>Streptomyces</taxon>
    </lineage>
</organism>
<feature type="compositionally biased region" description="Low complexity" evidence="5">
    <location>
        <begin position="284"/>
        <end position="299"/>
    </location>
</feature>
<dbReference type="InterPro" id="IPR003593">
    <property type="entry name" value="AAA+_ATPase"/>
</dbReference>
<keyword evidence="2" id="KW-0813">Transport</keyword>
<dbReference type="PANTHER" id="PTHR43776:SF7">
    <property type="entry name" value="D,D-DIPEPTIDE TRANSPORT ATP-BINDING PROTEIN DDPF-RELATED"/>
    <property type="match status" value="1"/>
</dbReference>
<dbReference type="SUPFAM" id="SSF52540">
    <property type="entry name" value="P-loop containing nucleoside triphosphate hydrolases"/>
    <property type="match status" value="2"/>
</dbReference>
<dbReference type="Pfam" id="PF08352">
    <property type="entry name" value="oligo_HPY"/>
    <property type="match status" value="2"/>
</dbReference>
<dbReference type="PROSITE" id="PS00211">
    <property type="entry name" value="ABC_TRANSPORTER_1"/>
    <property type="match status" value="1"/>
</dbReference>
<dbReference type="EMBL" id="BMVU01000090">
    <property type="protein sequence ID" value="GGY13481.1"/>
    <property type="molecule type" value="Genomic_DNA"/>
</dbReference>
<feature type="region of interest" description="Disordered" evidence="5">
    <location>
        <begin position="269"/>
        <end position="308"/>
    </location>
</feature>
<dbReference type="CDD" id="cd03257">
    <property type="entry name" value="ABC_NikE_OppD_transporters"/>
    <property type="match status" value="2"/>
</dbReference>
<evidence type="ECO:0000313" key="8">
    <source>
        <dbReference type="Proteomes" id="UP000619244"/>
    </source>
</evidence>
<evidence type="ECO:0000256" key="3">
    <source>
        <dbReference type="ARBA" id="ARBA00022741"/>
    </source>
</evidence>
<dbReference type="GO" id="GO:0055085">
    <property type="term" value="P:transmembrane transport"/>
    <property type="evidence" value="ECO:0007669"/>
    <property type="project" value="UniProtKB-ARBA"/>
</dbReference>
<gene>
    <name evidence="7" type="ORF">GCM10010358_77180</name>
</gene>
<feature type="domain" description="ABC transporter" evidence="6">
    <location>
        <begin position="316"/>
        <end position="554"/>
    </location>
</feature>
<protein>
    <submittedName>
        <fullName evidence="7">ABC transporter ATP-binding protein</fullName>
    </submittedName>
</protein>
<keyword evidence="8" id="KW-1185">Reference proteome</keyword>
<proteinExistence type="inferred from homology"/>
<keyword evidence="3" id="KW-0547">Nucleotide-binding</keyword>
<comment type="similarity">
    <text evidence="1">Belongs to the ABC transporter superfamily.</text>
</comment>
<dbReference type="Gene3D" id="3.40.50.300">
    <property type="entry name" value="P-loop containing nucleotide triphosphate hydrolases"/>
    <property type="match status" value="2"/>
</dbReference>
<dbReference type="AlphaFoldDB" id="A0A918U9F3"/>
<reference evidence="7" key="2">
    <citation type="submission" date="2020-09" db="EMBL/GenBank/DDBJ databases">
        <authorList>
            <person name="Sun Q."/>
            <person name="Ohkuma M."/>
        </authorList>
    </citation>
    <scope>NUCLEOTIDE SEQUENCE</scope>
    <source>
        <strain evidence="7">JCM 4790</strain>
    </source>
</reference>
<dbReference type="InterPro" id="IPR013563">
    <property type="entry name" value="Oligopep_ABC_C"/>
</dbReference>
<keyword evidence="4 7" id="KW-0067">ATP-binding</keyword>
<comment type="caution">
    <text evidence="7">The sequence shown here is derived from an EMBL/GenBank/DDBJ whole genome shotgun (WGS) entry which is preliminary data.</text>
</comment>
<dbReference type="PROSITE" id="PS50893">
    <property type="entry name" value="ABC_TRANSPORTER_2"/>
    <property type="match status" value="2"/>
</dbReference>
<evidence type="ECO:0000313" key="7">
    <source>
        <dbReference type="EMBL" id="GGY13481.1"/>
    </source>
</evidence>
<dbReference type="InterPro" id="IPR017871">
    <property type="entry name" value="ABC_transporter-like_CS"/>
</dbReference>
<dbReference type="GO" id="GO:0005524">
    <property type="term" value="F:ATP binding"/>
    <property type="evidence" value="ECO:0007669"/>
    <property type="project" value="UniProtKB-KW"/>
</dbReference>
<evidence type="ECO:0000256" key="2">
    <source>
        <dbReference type="ARBA" id="ARBA00022448"/>
    </source>
</evidence>
<reference evidence="7" key="1">
    <citation type="journal article" date="2014" name="Int. J. Syst. Evol. Microbiol.">
        <title>Complete genome sequence of Corynebacterium casei LMG S-19264T (=DSM 44701T), isolated from a smear-ripened cheese.</title>
        <authorList>
            <consortium name="US DOE Joint Genome Institute (JGI-PGF)"/>
            <person name="Walter F."/>
            <person name="Albersmeier A."/>
            <person name="Kalinowski J."/>
            <person name="Ruckert C."/>
        </authorList>
    </citation>
    <scope>NUCLEOTIDE SEQUENCE</scope>
    <source>
        <strain evidence="7">JCM 4790</strain>
    </source>
</reference>